<dbReference type="CDD" id="cd00093">
    <property type="entry name" value="HTH_XRE"/>
    <property type="match status" value="1"/>
</dbReference>
<dbReference type="EMBL" id="CP031188">
    <property type="protein sequence ID" value="AXG74733.1"/>
    <property type="molecule type" value="Genomic_DNA"/>
</dbReference>
<keyword evidence="3" id="KW-1185">Reference proteome</keyword>
<dbReference type="SUPFAM" id="SSF47413">
    <property type="entry name" value="lambda repressor-like DNA-binding domains"/>
    <property type="match status" value="1"/>
</dbReference>
<name>A0A345HDS3_9FLAO</name>
<accession>A0A345HDS3</accession>
<dbReference type="PROSITE" id="PS50943">
    <property type="entry name" value="HTH_CROC1"/>
    <property type="match status" value="1"/>
</dbReference>
<dbReference type="InterPro" id="IPR001387">
    <property type="entry name" value="Cro/C1-type_HTH"/>
</dbReference>
<dbReference type="KEGG" id="fat:DVK85_11025"/>
<protein>
    <submittedName>
        <fullName evidence="2">XRE family transcriptional regulator</fullName>
    </submittedName>
</protein>
<dbReference type="InterPro" id="IPR010982">
    <property type="entry name" value="Lambda_DNA-bd_dom_sf"/>
</dbReference>
<gene>
    <name evidence="2" type="ORF">DVK85_11025</name>
</gene>
<dbReference type="Gene3D" id="1.10.260.40">
    <property type="entry name" value="lambda repressor-like DNA-binding domains"/>
    <property type="match status" value="1"/>
</dbReference>
<evidence type="ECO:0000313" key="2">
    <source>
        <dbReference type="EMBL" id="AXG74733.1"/>
    </source>
</evidence>
<dbReference type="Pfam" id="PF01381">
    <property type="entry name" value="HTH_3"/>
    <property type="match status" value="1"/>
</dbReference>
<reference evidence="2 3" key="1">
    <citation type="submission" date="2018-07" db="EMBL/GenBank/DDBJ databases">
        <title>Complete genome sequence of Flavobacterium arcticum type strain SM1502T.</title>
        <authorList>
            <person name="Li Y."/>
            <person name="Li D.-D."/>
        </authorList>
    </citation>
    <scope>NUCLEOTIDE SEQUENCE [LARGE SCALE GENOMIC DNA]</scope>
    <source>
        <strain evidence="2 3">SM1502</strain>
    </source>
</reference>
<dbReference type="AlphaFoldDB" id="A0A345HDS3"/>
<proteinExistence type="predicted"/>
<organism evidence="2 3">
    <name type="scientific">Flavobacterium arcticum</name>
    <dbReference type="NCBI Taxonomy" id="1784713"/>
    <lineage>
        <taxon>Bacteria</taxon>
        <taxon>Pseudomonadati</taxon>
        <taxon>Bacteroidota</taxon>
        <taxon>Flavobacteriia</taxon>
        <taxon>Flavobacteriales</taxon>
        <taxon>Flavobacteriaceae</taxon>
        <taxon>Flavobacterium</taxon>
    </lineage>
</organism>
<dbReference type="Proteomes" id="UP000253951">
    <property type="component" value="Chromosome"/>
</dbReference>
<dbReference type="OrthoDB" id="1162756at2"/>
<feature type="domain" description="HTH cro/C1-type" evidence="1">
    <location>
        <begin position="9"/>
        <end position="63"/>
    </location>
</feature>
<dbReference type="RefSeq" id="WP_114678491.1">
    <property type="nucleotide sequence ID" value="NZ_CP031188.1"/>
</dbReference>
<evidence type="ECO:0000313" key="3">
    <source>
        <dbReference type="Proteomes" id="UP000253951"/>
    </source>
</evidence>
<sequence length="124" mass="14102">MKNFIGLNIKYLCENNFLSQDEFGAKFGLKKSVVGTYIRGISYPKIEVIQKICEEFNLTIDEFINEDLYIKYKGYTAGGSLLKKVNEPEAPVYETEKEALLKAIEAQQQTIAAMKVTIDTLLHK</sequence>
<evidence type="ECO:0000259" key="1">
    <source>
        <dbReference type="PROSITE" id="PS50943"/>
    </source>
</evidence>
<dbReference type="SMART" id="SM00530">
    <property type="entry name" value="HTH_XRE"/>
    <property type="match status" value="1"/>
</dbReference>
<dbReference type="GO" id="GO:0003677">
    <property type="term" value="F:DNA binding"/>
    <property type="evidence" value="ECO:0007669"/>
    <property type="project" value="InterPro"/>
</dbReference>